<dbReference type="SMART" id="SM00409">
    <property type="entry name" value="IG"/>
    <property type="match status" value="2"/>
</dbReference>
<evidence type="ECO:0000259" key="1">
    <source>
        <dbReference type="PROSITE" id="PS50835"/>
    </source>
</evidence>
<dbReference type="PANTHER" id="PTHR23278">
    <property type="entry name" value="SIDESTEP PROTEIN"/>
    <property type="match status" value="1"/>
</dbReference>
<dbReference type="InterPro" id="IPR003598">
    <property type="entry name" value="Ig_sub2"/>
</dbReference>
<dbReference type="InterPro" id="IPR036179">
    <property type="entry name" value="Ig-like_dom_sf"/>
</dbReference>
<feature type="domain" description="Ig-like" evidence="1">
    <location>
        <begin position="21"/>
        <end position="154"/>
    </location>
</feature>
<dbReference type="PROSITE" id="PS00290">
    <property type="entry name" value="IG_MHC"/>
    <property type="match status" value="1"/>
</dbReference>
<dbReference type="InterPro" id="IPR003599">
    <property type="entry name" value="Ig_sub"/>
</dbReference>
<organism evidence="2 3">
    <name type="scientific">Varroa destructor</name>
    <name type="common">Honeybee mite</name>
    <dbReference type="NCBI Taxonomy" id="109461"/>
    <lineage>
        <taxon>Eukaryota</taxon>
        <taxon>Metazoa</taxon>
        <taxon>Ecdysozoa</taxon>
        <taxon>Arthropoda</taxon>
        <taxon>Chelicerata</taxon>
        <taxon>Arachnida</taxon>
        <taxon>Acari</taxon>
        <taxon>Parasitiformes</taxon>
        <taxon>Mesostigmata</taxon>
        <taxon>Gamasina</taxon>
        <taxon>Dermanyssoidea</taxon>
        <taxon>Varroidae</taxon>
        <taxon>Varroa</taxon>
    </lineage>
</organism>
<dbReference type="EnsemblMetazoa" id="XM_022817400">
    <property type="protein sequence ID" value="XP_022673135"/>
    <property type="gene ID" value="LOC111255432"/>
</dbReference>
<dbReference type="GeneID" id="111255432"/>
<dbReference type="InterPro" id="IPR003006">
    <property type="entry name" value="Ig/MHC_CS"/>
</dbReference>
<dbReference type="AlphaFoldDB" id="A0A7M7KXB6"/>
<dbReference type="OrthoDB" id="6106100at2759"/>
<dbReference type="Gene3D" id="2.60.40.10">
    <property type="entry name" value="Immunoglobulins"/>
    <property type="match status" value="2"/>
</dbReference>
<feature type="domain" description="Ig-like" evidence="1">
    <location>
        <begin position="165"/>
        <end position="255"/>
    </location>
</feature>
<dbReference type="InParanoid" id="A0A7M7KXB6"/>
<proteinExistence type="predicted"/>
<accession>A0A7M7KXB6</accession>
<dbReference type="PANTHER" id="PTHR23278:SF19">
    <property type="entry name" value="OBSCURIN"/>
    <property type="match status" value="1"/>
</dbReference>
<dbReference type="SMART" id="SM00408">
    <property type="entry name" value="IGc2"/>
    <property type="match status" value="2"/>
</dbReference>
<dbReference type="CDD" id="cd00096">
    <property type="entry name" value="Ig"/>
    <property type="match status" value="1"/>
</dbReference>
<dbReference type="Pfam" id="PF13927">
    <property type="entry name" value="Ig_3"/>
    <property type="match status" value="1"/>
</dbReference>
<keyword evidence="3" id="KW-1185">Reference proteome</keyword>
<evidence type="ECO:0000313" key="2">
    <source>
        <dbReference type="EnsemblMetazoa" id="XP_022673135"/>
    </source>
</evidence>
<evidence type="ECO:0000313" key="3">
    <source>
        <dbReference type="Proteomes" id="UP000594260"/>
    </source>
</evidence>
<dbReference type="Proteomes" id="UP000594260">
    <property type="component" value="Unplaced"/>
</dbReference>
<dbReference type="InterPro" id="IPR013783">
    <property type="entry name" value="Ig-like_fold"/>
</dbReference>
<name>A0A7M7KXB6_VARDE</name>
<dbReference type="InterPro" id="IPR007110">
    <property type="entry name" value="Ig-like_dom"/>
</dbReference>
<dbReference type="SUPFAM" id="SSF48726">
    <property type="entry name" value="Immunoglobulin"/>
    <property type="match status" value="2"/>
</dbReference>
<protein>
    <recommendedName>
        <fullName evidence="1">Ig-like domain-containing protein</fullName>
    </recommendedName>
</protein>
<dbReference type="RefSeq" id="XP_022673135.1">
    <property type="nucleotide sequence ID" value="XM_022817400.1"/>
</dbReference>
<dbReference type="PROSITE" id="PS50835">
    <property type="entry name" value="IG_LIKE"/>
    <property type="match status" value="2"/>
</dbReference>
<dbReference type="KEGG" id="vde:111255432"/>
<sequence length="590" mass="65427">MKGRMWLFKTVRNLPDDPHLPWLFLLLYVLHLLFVDGAVVVDLTGQIEHVYASVEDGQASLPCNLRLYEASVVEHVVWTRVSTKEVIYRLDGRRGINARGVFASPHHVTSPAWTGRSYFSLARQPATLKIARLELSDSDEYTCEVQHADGTTLTHRLVFTVIHAPKVQVSIRGGHDSLAVNEGDDVYLECTFSANPEPHTILWYHDSRLLPEYLVPITTGPYLILKGARPEHSGNYTCSVANLLGNATSGPANLQVKYRPRCVSLWRSPSVASLLPISKGVANPLHAQKSSIGQDIVDEIRIGCELDCDDGATCDFIWDVFDEAGVRMNIQPHSEEPVKATTQSRSRLAEFSIPRRYSQQPLRIECRGKNRIGVTKIQPCSLEIPSVAGGNENQCVLSWGDTRRLRKASDPLLVRCPLKEGRPQQWRRPDQSNEVQLSDYGTGHTYVLEILNELGHVVDHLVSPEPRFALEAGSRWREGSGEVPQMEKLLLRIVIPSLQTTRTVGLQRSVGGSHSNRPGVKANAESSIPFTLCCSARGKDLAQMLLKPRSEPLATSNAFTYGGLKTAQLHKHAVILMATCTVAIVSLISR</sequence>
<reference evidence="2" key="1">
    <citation type="submission" date="2021-01" db="UniProtKB">
        <authorList>
            <consortium name="EnsemblMetazoa"/>
        </authorList>
    </citation>
    <scope>IDENTIFICATION</scope>
</reference>